<gene>
    <name evidence="1" type="ORF">BSTOLATCC_MIC10045</name>
</gene>
<reference evidence="1" key="1">
    <citation type="submission" date="2021-09" db="EMBL/GenBank/DDBJ databases">
        <authorList>
            <consortium name="AG Swart"/>
            <person name="Singh M."/>
            <person name="Singh A."/>
            <person name="Seah K."/>
            <person name="Emmerich C."/>
        </authorList>
    </citation>
    <scope>NUCLEOTIDE SEQUENCE</scope>
    <source>
        <strain evidence="1">ATCC30299</strain>
    </source>
</reference>
<dbReference type="AlphaFoldDB" id="A0AAU9IQ05"/>
<protein>
    <recommendedName>
        <fullName evidence="3">Four-helix bundle copper-binding protein</fullName>
    </recommendedName>
</protein>
<sequence>MDDLKRKLSYYSFTQQCEEELEKGLKILRNVKVKYSKCAESCYSGDPIQLEDWKKVRGNCVKECQEMHDTFFGIFNKKFPNDSNQCKKCVFGCASEYPVSKYGEEDLTICEEKCYEKLLGNLIDMNSSLKETYKSTFLESFKE</sequence>
<evidence type="ECO:0000313" key="1">
    <source>
        <dbReference type="EMBL" id="CAG9314249.1"/>
    </source>
</evidence>
<proteinExistence type="predicted"/>
<evidence type="ECO:0000313" key="2">
    <source>
        <dbReference type="Proteomes" id="UP001162131"/>
    </source>
</evidence>
<keyword evidence="2" id="KW-1185">Reference proteome</keyword>
<name>A0AAU9IQ05_9CILI</name>
<comment type="caution">
    <text evidence="1">The sequence shown here is derived from an EMBL/GenBank/DDBJ whole genome shotgun (WGS) entry which is preliminary data.</text>
</comment>
<evidence type="ECO:0008006" key="3">
    <source>
        <dbReference type="Google" id="ProtNLM"/>
    </source>
</evidence>
<dbReference type="EMBL" id="CAJZBQ010000011">
    <property type="protein sequence ID" value="CAG9314249.1"/>
    <property type="molecule type" value="Genomic_DNA"/>
</dbReference>
<accession>A0AAU9IQ05</accession>
<organism evidence="1 2">
    <name type="scientific">Blepharisma stoltei</name>
    <dbReference type="NCBI Taxonomy" id="1481888"/>
    <lineage>
        <taxon>Eukaryota</taxon>
        <taxon>Sar</taxon>
        <taxon>Alveolata</taxon>
        <taxon>Ciliophora</taxon>
        <taxon>Postciliodesmatophora</taxon>
        <taxon>Heterotrichea</taxon>
        <taxon>Heterotrichida</taxon>
        <taxon>Blepharismidae</taxon>
        <taxon>Blepharisma</taxon>
    </lineage>
</organism>
<dbReference type="Proteomes" id="UP001162131">
    <property type="component" value="Unassembled WGS sequence"/>
</dbReference>